<dbReference type="GO" id="GO:0003677">
    <property type="term" value="F:DNA binding"/>
    <property type="evidence" value="ECO:0007669"/>
    <property type="project" value="UniProtKB-KW"/>
</dbReference>
<name>A0A1D7XLR4_9CLOT</name>
<dbReference type="RefSeq" id="WP_084023876.1">
    <property type="nucleotide sequence ID" value="NZ_CP017253.2"/>
</dbReference>
<dbReference type="Gene3D" id="1.10.443.10">
    <property type="entry name" value="Intergrase catalytic core"/>
    <property type="match status" value="1"/>
</dbReference>
<accession>A0A1D7XLR4</accession>
<dbReference type="STRING" id="394958.BGI42_11320"/>
<sequence length="645" mass="76647">MNLNNLSNGISSYLYDLDEPWSADIWNLQDLLKEIYNPKKIKLSGSLNFTILKNENLKKEIKIFLSKRIRNRIVTAGSIEYKFKVYNNLFEFMSKYKKYKTCIDIDYLKIDIELNSYYIDKKISKSDIKSINSTLRQLKKYWLETYDTRSEYEKDLWDIRKINPKKVSLSQSKYHLNFTEVPEPYKNLAKKYMRVYIHKDSFGYCEKRLYSIRVFFTFIFESHNDWVDLKLLQRKDIENFIEWVHEWFKNRGTQRIDMQVWNVLIDAKNFVEYIQLAEYEEAPSKLVNRLFFKEDRPSKPIWNLNNEKYIPQNILHQLEENIEYLDSAYIPIVIILRATGLRISDVLGIRYNKCLELINDGWYVVMDISKTKIENHRIPITKEVAFILQEQIKIAEKLYEMKENPNKYIFVRESGVRAGLPPSARSLELALNKLARERNIVDDNGKVFHFKNHAFRHTKAVELINNGMNLLHVQKWLAHLSPEMTLKYAQLLDTTLRKSWEAVMQSGLFRINTDNGAIEKIDLNIENSDLIEWEYIRKNLDAVRIPLGYCLKPNKVQCNHQLNPCLTCSNMCTSPEFIHEFEIEINETLNQIERARQLGRLVWVEKNEIVLEKLKAILDVLNEGKVYHKAGKQRREFVGDERNVK</sequence>
<protein>
    <submittedName>
        <fullName evidence="5">Transposase</fullName>
    </submittedName>
</protein>
<evidence type="ECO:0000256" key="2">
    <source>
        <dbReference type="ARBA" id="ARBA00023125"/>
    </source>
</evidence>
<dbReference type="InterPro" id="IPR050090">
    <property type="entry name" value="Tyrosine_recombinase_XerCD"/>
</dbReference>
<dbReference type="Pfam" id="PF00589">
    <property type="entry name" value="Phage_integrase"/>
    <property type="match status" value="1"/>
</dbReference>
<dbReference type="InterPro" id="IPR011010">
    <property type="entry name" value="DNA_brk_join_enz"/>
</dbReference>
<proteinExistence type="inferred from homology"/>
<dbReference type="EMBL" id="CP017253">
    <property type="protein sequence ID" value="AOR24319.2"/>
    <property type="molecule type" value="Genomic_DNA"/>
</dbReference>
<gene>
    <name evidence="5" type="ORF">BGI42_11320</name>
    <name evidence="6" type="ORF">BGI42_11490</name>
</gene>
<keyword evidence="3" id="KW-0233">DNA recombination</keyword>
<reference evidence="5" key="2">
    <citation type="journal article" date="2018" name="PLoS ONE">
        <title>Genomics of Clostridium taeniosporum, an organism which forms endospores with ribbon-like appendages.</title>
        <authorList>
            <person name="Cambridge J.M."/>
            <person name="Blinkova A.L."/>
            <person name="Salvador Rocha E.I."/>
            <person name="Bode Hernandez A."/>
            <person name="Moreno M."/>
            <person name="Gines-Candelaria E."/>
            <person name="Goetz B.M."/>
            <person name="Hunicke-Smith S."/>
            <person name="Satterwhite E."/>
            <person name="Tucker H.O."/>
            <person name="Walker J.R."/>
        </authorList>
    </citation>
    <scope>NUCLEOTIDE SEQUENCE</scope>
    <source>
        <strain evidence="5">1/k</strain>
    </source>
</reference>
<feature type="domain" description="Tyr recombinase" evidence="4">
    <location>
        <begin position="305"/>
        <end position="501"/>
    </location>
</feature>
<dbReference type="KEGG" id="ctae:BGI42_11320"/>
<evidence type="ECO:0000313" key="6">
    <source>
        <dbReference type="EMBL" id="AOR24319.2"/>
    </source>
</evidence>
<dbReference type="InterPro" id="IPR013762">
    <property type="entry name" value="Integrase-like_cat_sf"/>
</dbReference>
<dbReference type="AlphaFoldDB" id="A0A1D7XLR4"/>
<evidence type="ECO:0000313" key="5">
    <source>
        <dbReference type="EMBL" id="AOR24288.2"/>
    </source>
</evidence>
<organism evidence="5 7">
    <name type="scientific">Clostridium taeniosporum</name>
    <dbReference type="NCBI Taxonomy" id="394958"/>
    <lineage>
        <taxon>Bacteria</taxon>
        <taxon>Bacillati</taxon>
        <taxon>Bacillota</taxon>
        <taxon>Clostridia</taxon>
        <taxon>Eubacteriales</taxon>
        <taxon>Clostridiaceae</taxon>
        <taxon>Clostridium</taxon>
    </lineage>
</organism>
<reference evidence="7" key="1">
    <citation type="submission" date="2016-09" db="EMBL/GenBank/DDBJ databases">
        <title>Genomics of Clostridium taeniosporum, an organism which forms endospores with ribbon-like appendages.</title>
        <authorList>
            <person name="Walker J.R."/>
        </authorList>
    </citation>
    <scope>NUCLEOTIDE SEQUENCE [LARGE SCALE GENOMIC DNA]</scope>
    <source>
        <strain evidence="7">1/k</strain>
    </source>
</reference>
<evidence type="ECO:0000256" key="3">
    <source>
        <dbReference type="ARBA" id="ARBA00023172"/>
    </source>
</evidence>
<keyword evidence="2" id="KW-0238">DNA-binding</keyword>
<dbReference type="EMBL" id="CP017253">
    <property type="protein sequence ID" value="AOR24288.2"/>
    <property type="molecule type" value="Genomic_DNA"/>
</dbReference>
<evidence type="ECO:0000259" key="4">
    <source>
        <dbReference type="PROSITE" id="PS51898"/>
    </source>
</evidence>
<dbReference type="Proteomes" id="UP000094652">
    <property type="component" value="Chromosome"/>
</dbReference>
<evidence type="ECO:0000256" key="1">
    <source>
        <dbReference type="ARBA" id="ARBA00008857"/>
    </source>
</evidence>
<dbReference type="OrthoDB" id="568347at2"/>
<dbReference type="SUPFAM" id="SSF56349">
    <property type="entry name" value="DNA breaking-rejoining enzymes"/>
    <property type="match status" value="1"/>
</dbReference>
<dbReference type="InterPro" id="IPR002104">
    <property type="entry name" value="Integrase_catalytic"/>
</dbReference>
<dbReference type="KEGG" id="ctae:BGI42_11490"/>
<evidence type="ECO:0000313" key="7">
    <source>
        <dbReference type="Proteomes" id="UP000094652"/>
    </source>
</evidence>
<dbReference type="PANTHER" id="PTHR30349:SF41">
    <property type="entry name" value="INTEGRASE_RECOMBINASE PROTEIN MJ0367-RELATED"/>
    <property type="match status" value="1"/>
</dbReference>
<dbReference type="GO" id="GO:0015074">
    <property type="term" value="P:DNA integration"/>
    <property type="evidence" value="ECO:0007669"/>
    <property type="project" value="InterPro"/>
</dbReference>
<dbReference type="PROSITE" id="PS51898">
    <property type="entry name" value="TYR_RECOMBINASE"/>
    <property type="match status" value="1"/>
</dbReference>
<dbReference type="GO" id="GO:0006310">
    <property type="term" value="P:DNA recombination"/>
    <property type="evidence" value="ECO:0007669"/>
    <property type="project" value="UniProtKB-KW"/>
</dbReference>
<comment type="similarity">
    <text evidence="1">Belongs to the 'phage' integrase family.</text>
</comment>
<dbReference type="PANTHER" id="PTHR30349">
    <property type="entry name" value="PHAGE INTEGRASE-RELATED"/>
    <property type="match status" value="1"/>
</dbReference>
<keyword evidence="7" id="KW-1185">Reference proteome</keyword>